<feature type="region of interest" description="Disordered" evidence="1">
    <location>
        <begin position="116"/>
        <end position="139"/>
    </location>
</feature>
<dbReference type="GO" id="GO:0006355">
    <property type="term" value="P:regulation of DNA-templated transcription"/>
    <property type="evidence" value="ECO:0007669"/>
    <property type="project" value="InterPro"/>
</dbReference>
<dbReference type="InterPro" id="IPR000014">
    <property type="entry name" value="PAS"/>
</dbReference>
<evidence type="ECO:0000313" key="3">
    <source>
        <dbReference type="EMBL" id="ANY81500.1"/>
    </source>
</evidence>
<dbReference type="PROSITE" id="PS50112">
    <property type="entry name" value="PAS"/>
    <property type="match status" value="1"/>
</dbReference>
<sequence length="139" mass="14994">MRRGEGDLGHLGETFNKMTSELRRQHDGLTAASDLMDRRRRFTEAVLAGVSAGVIGVNARGLITIVNPSTEALLGTTREELLGKPIAMVLPEVAPLVEEMSHGRQRLMQQQIHISAEARSVRSTSASPASRPAPRSGIS</sequence>
<name>A0A1B2ENG2_9HYPH</name>
<reference evidence="3" key="1">
    <citation type="submission" date="2016-07" db="EMBL/GenBank/DDBJ databases">
        <title>Microvirga ossetica sp. nov. a new species of rhizobia isolated from root nodules of the legume species Vicia alpestris Steven originated from North Ossetia region in the Caucasus.</title>
        <authorList>
            <person name="Safronova V.I."/>
            <person name="Kuznetsova I.G."/>
            <person name="Sazanova A.L."/>
            <person name="Belimov A."/>
            <person name="Andronov E."/>
            <person name="Osledkin Y.S."/>
            <person name="Onishchuk O.P."/>
            <person name="Kurchak O.N."/>
            <person name="Shaposhnikov A.I."/>
            <person name="Willems A."/>
            <person name="Tikhonovich I.A."/>
        </authorList>
    </citation>
    <scope>NUCLEOTIDE SEQUENCE [LARGE SCALE GENOMIC DNA]</scope>
    <source>
        <strain evidence="3">V5/3M</strain>
    </source>
</reference>
<organism evidence="3">
    <name type="scientific">Microvirga ossetica</name>
    <dbReference type="NCBI Taxonomy" id="1882682"/>
    <lineage>
        <taxon>Bacteria</taxon>
        <taxon>Pseudomonadati</taxon>
        <taxon>Pseudomonadota</taxon>
        <taxon>Alphaproteobacteria</taxon>
        <taxon>Hyphomicrobiales</taxon>
        <taxon>Methylobacteriaceae</taxon>
        <taxon>Microvirga</taxon>
    </lineage>
</organism>
<dbReference type="NCBIfam" id="TIGR00229">
    <property type="entry name" value="sensory_box"/>
    <property type="match status" value="1"/>
</dbReference>
<dbReference type="CDD" id="cd00130">
    <property type="entry name" value="PAS"/>
    <property type="match status" value="1"/>
</dbReference>
<dbReference type="KEGG" id="moc:BB934_27420"/>
<feature type="compositionally biased region" description="Low complexity" evidence="1">
    <location>
        <begin position="121"/>
        <end position="139"/>
    </location>
</feature>
<gene>
    <name evidence="3" type="ORF">BB934_27420</name>
</gene>
<dbReference type="SMART" id="SM00091">
    <property type="entry name" value="PAS"/>
    <property type="match status" value="1"/>
</dbReference>
<accession>A0A1B2ENG2</accession>
<dbReference type="EMBL" id="CP016616">
    <property type="protein sequence ID" value="ANY81500.1"/>
    <property type="molecule type" value="Genomic_DNA"/>
</dbReference>
<dbReference type="InterPro" id="IPR013767">
    <property type="entry name" value="PAS_fold"/>
</dbReference>
<dbReference type="Pfam" id="PF00989">
    <property type="entry name" value="PAS"/>
    <property type="match status" value="1"/>
</dbReference>
<dbReference type="SUPFAM" id="SSF55785">
    <property type="entry name" value="PYP-like sensor domain (PAS domain)"/>
    <property type="match status" value="1"/>
</dbReference>
<evidence type="ECO:0000256" key="1">
    <source>
        <dbReference type="SAM" id="MobiDB-lite"/>
    </source>
</evidence>
<evidence type="ECO:0000259" key="2">
    <source>
        <dbReference type="PROSITE" id="PS50112"/>
    </source>
</evidence>
<feature type="domain" description="PAS" evidence="2">
    <location>
        <begin position="39"/>
        <end position="111"/>
    </location>
</feature>
<dbReference type="Gene3D" id="3.30.450.20">
    <property type="entry name" value="PAS domain"/>
    <property type="match status" value="1"/>
</dbReference>
<protein>
    <recommendedName>
        <fullName evidence="2">PAS domain-containing protein</fullName>
    </recommendedName>
</protein>
<dbReference type="AlphaFoldDB" id="A0A1B2ENG2"/>
<dbReference type="InterPro" id="IPR035965">
    <property type="entry name" value="PAS-like_dom_sf"/>
</dbReference>
<proteinExistence type="predicted"/>